<gene>
    <name evidence="1" type="ORF">OWV82_012920</name>
</gene>
<reference evidence="1 2" key="1">
    <citation type="journal article" date="2023" name="Science">
        <title>Complex scaffold remodeling in plant triterpene biosynthesis.</title>
        <authorList>
            <person name="De La Pena R."/>
            <person name="Hodgson H."/>
            <person name="Liu J.C."/>
            <person name="Stephenson M.J."/>
            <person name="Martin A.C."/>
            <person name="Owen C."/>
            <person name="Harkess A."/>
            <person name="Leebens-Mack J."/>
            <person name="Jimenez L.E."/>
            <person name="Osbourn A."/>
            <person name="Sattely E.S."/>
        </authorList>
    </citation>
    <scope>NUCLEOTIDE SEQUENCE [LARGE SCALE GENOMIC DNA]</scope>
    <source>
        <strain evidence="2">cv. JPN11</strain>
        <tissue evidence="1">Leaf</tissue>
    </source>
</reference>
<name>A0ACC1XTZ4_MELAZ</name>
<proteinExistence type="predicted"/>
<dbReference type="Proteomes" id="UP001164539">
    <property type="component" value="Chromosome 7"/>
</dbReference>
<protein>
    <submittedName>
        <fullName evidence="1">Mutator-like transposase</fullName>
    </submittedName>
</protein>
<comment type="caution">
    <text evidence="1">The sequence shown here is derived from an EMBL/GenBank/DDBJ whole genome shotgun (WGS) entry which is preliminary data.</text>
</comment>
<organism evidence="1 2">
    <name type="scientific">Melia azedarach</name>
    <name type="common">Chinaberry tree</name>
    <dbReference type="NCBI Taxonomy" id="155640"/>
    <lineage>
        <taxon>Eukaryota</taxon>
        <taxon>Viridiplantae</taxon>
        <taxon>Streptophyta</taxon>
        <taxon>Embryophyta</taxon>
        <taxon>Tracheophyta</taxon>
        <taxon>Spermatophyta</taxon>
        <taxon>Magnoliopsida</taxon>
        <taxon>eudicotyledons</taxon>
        <taxon>Gunneridae</taxon>
        <taxon>Pentapetalae</taxon>
        <taxon>rosids</taxon>
        <taxon>malvids</taxon>
        <taxon>Sapindales</taxon>
        <taxon>Meliaceae</taxon>
        <taxon>Melia</taxon>
    </lineage>
</organism>
<evidence type="ECO:0000313" key="1">
    <source>
        <dbReference type="EMBL" id="KAJ4714428.1"/>
    </source>
</evidence>
<sequence length="434" mass="49860">MSKSTAPPTQQYQSHQQPQPDHPVPSYHTRPASRSWDFFEDLDSDILPVIRKLFERHQNSKVGGYETNEKSGKHGGRCEGNEDFHDWGGNDGDIHVNESILNQNEPDLSHEGQVEGDYRVENIDDEVRSENTIVWTYDDIGDVVESDSGAEGSLDVTESMKKMMINSLIAVMQMLRMQLCLMMRTCSSVHDFRRCLKKCAIQEGVVLNKVKNEKPWVTAVYALPRCQWRIHASVVVDRVTFMIRTMSDEGHTCDRVVKNQEDSNNKKDPLLCKKESTCYDCIRFHKILLKAEFLCYTLFKRFFLNFKAQQIRFNTGCRRFIRLDGAHLKTIEGGALLSAVILDTNQGIFPLAVAIFEGENKDSWTWFLEQFRNYMDISNGMELSIMSYRQKSLITTTATVFPGAELRYCARYMCMETLGKNTHLSCFDKNLESS</sequence>
<evidence type="ECO:0000313" key="2">
    <source>
        <dbReference type="Proteomes" id="UP001164539"/>
    </source>
</evidence>
<dbReference type="EMBL" id="CM051400">
    <property type="protein sequence ID" value="KAJ4714428.1"/>
    <property type="molecule type" value="Genomic_DNA"/>
</dbReference>
<accession>A0ACC1XTZ4</accession>
<keyword evidence="2" id="KW-1185">Reference proteome</keyword>